<dbReference type="InterPro" id="IPR057670">
    <property type="entry name" value="SH3_retrovirus"/>
</dbReference>
<reference evidence="7" key="1">
    <citation type="journal article" date="2022" name="Int. J. Mol. Sci.">
        <title>Draft Genome of Tanacetum Coccineum: Genomic Comparison of Closely Related Tanacetum-Family Plants.</title>
        <authorList>
            <person name="Yamashiro T."/>
            <person name="Shiraishi A."/>
            <person name="Nakayama K."/>
            <person name="Satake H."/>
        </authorList>
    </citation>
    <scope>NUCLEOTIDE SEQUENCE</scope>
</reference>
<evidence type="ECO:0000313" key="8">
    <source>
        <dbReference type="Proteomes" id="UP001151760"/>
    </source>
</evidence>
<dbReference type="InterPro" id="IPR025724">
    <property type="entry name" value="GAG-pre-integrase_dom"/>
</dbReference>
<accession>A0ABQ5ILW9</accession>
<proteinExistence type="predicted"/>
<dbReference type="SUPFAM" id="SSF56672">
    <property type="entry name" value="DNA/RNA polymerases"/>
    <property type="match status" value="1"/>
</dbReference>
<keyword evidence="8" id="KW-1185">Reference proteome</keyword>
<dbReference type="Pfam" id="PF07727">
    <property type="entry name" value="RVT_2"/>
    <property type="match status" value="1"/>
</dbReference>
<gene>
    <name evidence="7" type="ORF">Tco_1111437</name>
</gene>
<evidence type="ECO:0000256" key="1">
    <source>
        <dbReference type="ARBA" id="ARBA00022723"/>
    </source>
</evidence>
<dbReference type="EMBL" id="BQNB010020931">
    <property type="protein sequence ID" value="GJU01099.1"/>
    <property type="molecule type" value="Genomic_DNA"/>
</dbReference>
<comment type="caution">
    <text evidence="7">The sequence shown here is derived from an EMBL/GenBank/DDBJ whole genome shotgun (WGS) entry which is preliminary data.</text>
</comment>
<feature type="compositionally biased region" description="Polar residues" evidence="3">
    <location>
        <begin position="348"/>
        <end position="357"/>
    </location>
</feature>
<name>A0ABQ5ILW9_9ASTR</name>
<organism evidence="7 8">
    <name type="scientific">Tanacetum coccineum</name>
    <dbReference type="NCBI Taxonomy" id="301880"/>
    <lineage>
        <taxon>Eukaryota</taxon>
        <taxon>Viridiplantae</taxon>
        <taxon>Streptophyta</taxon>
        <taxon>Embryophyta</taxon>
        <taxon>Tracheophyta</taxon>
        <taxon>Spermatophyta</taxon>
        <taxon>Magnoliopsida</taxon>
        <taxon>eudicotyledons</taxon>
        <taxon>Gunneridae</taxon>
        <taxon>Pentapetalae</taxon>
        <taxon>asterids</taxon>
        <taxon>campanulids</taxon>
        <taxon>Asterales</taxon>
        <taxon>Asteraceae</taxon>
        <taxon>Asteroideae</taxon>
        <taxon>Anthemideae</taxon>
        <taxon>Anthemidinae</taxon>
        <taxon>Tanacetum</taxon>
    </lineage>
</organism>
<evidence type="ECO:0000259" key="4">
    <source>
        <dbReference type="Pfam" id="PF07727"/>
    </source>
</evidence>
<dbReference type="PANTHER" id="PTHR42648">
    <property type="entry name" value="TRANSPOSASE, PUTATIVE-RELATED"/>
    <property type="match status" value="1"/>
</dbReference>
<dbReference type="Proteomes" id="UP001151760">
    <property type="component" value="Unassembled WGS sequence"/>
</dbReference>
<evidence type="ECO:0000313" key="7">
    <source>
        <dbReference type="EMBL" id="GJU01099.1"/>
    </source>
</evidence>
<dbReference type="InterPro" id="IPR043502">
    <property type="entry name" value="DNA/RNA_pol_sf"/>
</dbReference>
<reference evidence="7" key="2">
    <citation type="submission" date="2022-01" db="EMBL/GenBank/DDBJ databases">
        <authorList>
            <person name="Yamashiro T."/>
            <person name="Shiraishi A."/>
            <person name="Satake H."/>
            <person name="Nakayama K."/>
        </authorList>
    </citation>
    <scope>NUCLEOTIDE SEQUENCE</scope>
</reference>
<dbReference type="InterPro" id="IPR039537">
    <property type="entry name" value="Retrotran_Ty1/copia-like"/>
</dbReference>
<dbReference type="Pfam" id="PF25597">
    <property type="entry name" value="SH3_retrovirus"/>
    <property type="match status" value="1"/>
</dbReference>
<evidence type="ECO:0000256" key="2">
    <source>
        <dbReference type="ARBA" id="ARBA00022801"/>
    </source>
</evidence>
<evidence type="ECO:0000259" key="5">
    <source>
        <dbReference type="Pfam" id="PF13976"/>
    </source>
</evidence>
<evidence type="ECO:0000259" key="6">
    <source>
        <dbReference type="Pfam" id="PF25597"/>
    </source>
</evidence>
<feature type="domain" description="Reverse transcriptase Ty1/copia-type" evidence="4">
    <location>
        <begin position="469"/>
        <end position="615"/>
    </location>
</feature>
<dbReference type="InterPro" id="IPR013103">
    <property type="entry name" value="RVT_2"/>
</dbReference>
<keyword evidence="2" id="KW-0378">Hydrolase</keyword>
<feature type="domain" description="Retroviral polymerase SH3-like" evidence="6">
    <location>
        <begin position="260"/>
        <end position="303"/>
    </location>
</feature>
<protein>
    <submittedName>
        <fullName evidence="7">Ribonuclease H-like domain-containing protein</fullName>
    </submittedName>
</protein>
<dbReference type="Pfam" id="PF13976">
    <property type="entry name" value="gag_pre-integrs"/>
    <property type="match status" value="1"/>
</dbReference>
<keyword evidence="1" id="KW-0479">Metal-binding</keyword>
<evidence type="ECO:0000256" key="3">
    <source>
        <dbReference type="SAM" id="MobiDB-lite"/>
    </source>
</evidence>
<sequence length="795" mass="90095">MNDKPSSSSLSSGFTPKQMQKLLSMINDKPSRSIHANMAGRASFFNGWIIDSGANQHLTILTARIYNVVDIFKLKVTVGYPNGTLATISHVRNFKLTNNVILYDVPVLGYCVSLLSLNNLIRDSKMFVAFNENKCKSNVVMCFHVSKLLWHNRLGYPVDQVLSLLKNDLSISDNSSVPMCEVCQRAKQTREPFPLSDHKSKTLVNDYSKAVWVYLVKIKDEVFDVFVSYIKMIHNQFDVKIKTVRLPSSVLNGKYPLSWSEKYVLIGYSTNKKAYKLLSLDSRNVFYSRDVKLYENIFPFKRKTCDSTDMENTSEVEHLQFFNGQLLQSPNDDGKDSSVEDGSLPHYDSSNSTQVQTPILRRSDRQSKLPVRLNDYVLNSNVKYGTEKYVNYSKLNSVNLCFATTLNNSVEPSCLFEAMSHPNWVESMDNEIKALNRNNTLTISDLPIGRKPIGSKWIWKIKYKASGEIERCLIGFAIVSNWPLYQLDVNNAFLYGDLVEDVYMTLPDSYNNEDRTKVCKLNSLYGLKQAPRQWNVKLTTALAEHGFEQSKFDYSLYTKHNGYKFVAYLVYIDDIVITRNDDVGIKEFKLFLSTKFIIKDLGILKYFLGIEIIENDIGLYQATSAIETPLNSPMEQCGASAIRHHLVGAKRMLIPKTSIDYGIEWGLGVLTKRSLRHFEEWVFLGGDSIIVVVALVTCGHGLACDLPATGGSRRRYHLFLVYGAAHLDCSGMWYAGSDAAIIEGFIQGAANTGENNKNGKIYVRLNGYCRYYVQTQDEQDIEHLGIFDEEKPGSS</sequence>
<feature type="domain" description="GAG-pre-integrase" evidence="5">
    <location>
        <begin position="136"/>
        <end position="188"/>
    </location>
</feature>
<dbReference type="PANTHER" id="PTHR42648:SF24">
    <property type="entry name" value="INTEGRASE CATALYTIC DOMAIN-CONTAINING PROTEIN"/>
    <property type="match status" value="1"/>
</dbReference>
<feature type="region of interest" description="Disordered" evidence="3">
    <location>
        <begin position="330"/>
        <end position="361"/>
    </location>
</feature>